<feature type="transmembrane region" description="Helical" evidence="7">
    <location>
        <begin position="106"/>
        <end position="130"/>
    </location>
</feature>
<evidence type="ECO:0000256" key="5">
    <source>
        <dbReference type="ARBA" id="ARBA00022989"/>
    </source>
</evidence>
<dbReference type="OrthoDB" id="9763297at2"/>
<organism evidence="8 9">
    <name type="scientific">Anaerocolumna jejuensis DSM 15929</name>
    <dbReference type="NCBI Taxonomy" id="1121322"/>
    <lineage>
        <taxon>Bacteria</taxon>
        <taxon>Bacillati</taxon>
        <taxon>Bacillota</taxon>
        <taxon>Clostridia</taxon>
        <taxon>Lachnospirales</taxon>
        <taxon>Lachnospiraceae</taxon>
        <taxon>Anaerocolumna</taxon>
    </lineage>
</organism>
<keyword evidence="4 7" id="KW-0812">Transmembrane</keyword>
<dbReference type="Proteomes" id="UP000184386">
    <property type="component" value="Unassembled WGS sequence"/>
</dbReference>
<feature type="transmembrane region" description="Helical" evidence="7">
    <location>
        <begin position="351"/>
        <end position="369"/>
    </location>
</feature>
<keyword evidence="9" id="KW-1185">Reference proteome</keyword>
<feature type="transmembrane region" description="Helical" evidence="7">
    <location>
        <begin position="12"/>
        <end position="35"/>
    </location>
</feature>
<feature type="transmembrane region" description="Helical" evidence="7">
    <location>
        <begin position="73"/>
        <end position="94"/>
    </location>
</feature>
<keyword evidence="5 7" id="KW-1133">Transmembrane helix</keyword>
<evidence type="ECO:0000256" key="3">
    <source>
        <dbReference type="ARBA" id="ARBA00022475"/>
    </source>
</evidence>
<dbReference type="CDD" id="cd06173">
    <property type="entry name" value="MFS_MefA_like"/>
    <property type="match status" value="1"/>
</dbReference>
<reference evidence="8 9" key="1">
    <citation type="submission" date="2016-11" db="EMBL/GenBank/DDBJ databases">
        <authorList>
            <person name="Jaros S."/>
            <person name="Januszkiewicz K."/>
            <person name="Wedrychowicz H."/>
        </authorList>
    </citation>
    <scope>NUCLEOTIDE SEQUENCE [LARGE SCALE GENOMIC DNA]</scope>
    <source>
        <strain evidence="8 9">DSM 15929</strain>
    </source>
</reference>
<dbReference type="EMBL" id="FRAC01000025">
    <property type="protein sequence ID" value="SHL18622.1"/>
    <property type="molecule type" value="Genomic_DNA"/>
</dbReference>
<feature type="transmembrane region" description="Helical" evidence="7">
    <location>
        <begin position="142"/>
        <end position="163"/>
    </location>
</feature>
<dbReference type="GO" id="GO:0005886">
    <property type="term" value="C:plasma membrane"/>
    <property type="evidence" value="ECO:0007669"/>
    <property type="project" value="UniProtKB-SubCell"/>
</dbReference>
<evidence type="ECO:0000256" key="6">
    <source>
        <dbReference type="ARBA" id="ARBA00023136"/>
    </source>
</evidence>
<name>A0A1M6YKL6_9FIRM</name>
<feature type="transmembrane region" description="Helical" evidence="7">
    <location>
        <begin position="399"/>
        <end position="418"/>
    </location>
</feature>
<feature type="transmembrane region" description="Helical" evidence="7">
    <location>
        <begin position="169"/>
        <end position="189"/>
    </location>
</feature>
<evidence type="ECO:0000256" key="7">
    <source>
        <dbReference type="SAM" id="Phobius"/>
    </source>
</evidence>
<accession>A0A1M6YKL6</accession>
<dbReference type="RefSeq" id="WP_073279061.1">
    <property type="nucleotide sequence ID" value="NZ_FRAC01000025.1"/>
</dbReference>
<dbReference type="AlphaFoldDB" id="A0A1M6YKL6"/>
<feature type="transmembrane region" description="Helical" evidence="7">
    <location>
        <begin position="41"/>
        <end position="61"/>
    </location>
</feature>
<dbReference type="PANTHER" id="PTHR23513">
    <property type="entry name" value="INTEGRAL MEMBRANE EFFLUX PROTEIN-RELATED"/>
    <property type="match status" value="1"/>
</dbReference>
<dbReference type="InterPro" id="IPR010290">
    <property type="entry name" value="TM_effector"/>
</dbReference>
<gene>
    <name evidence="8" type="ORF">SAMN02745136_04311</name>
</gene>
<feature type="transmembrane region" description="Helical" evidence="7">
    <location>
        <begin position="311"/>
        <end position="330"/>
    </location>
</feature>
<feature type="transmembrane region" description="Helical" evidence="7">
    <location>
        <begin position="254"/>
        <end position="275"/>
    </location>
</feature>
<dbReference type="STRING" id="1121322.SAMN02745136_04311"/>
<sequence>MSDKKFRNFIIFWLSQSVSQLGSAMTGFALIIWAYKQTNSALTVSLMSFCSYVPYVFVSIFSGPLIDRHKKKTIMVITDLMAALCSLGVLVLYLTGRLRIQDIYLVNFIIGFMNAFQAPAASAAVSIMVPENKYAKASGMDSFTSNLVTVSAPMLASVILAAVGIKGVILADLVSFLFAVLVLTAGVSMKEDAKILREEREPYLTQLRSGFLFLGQNRGLLGIMLSLAFMNFFSRLTYENILSPMLIARSGGNSGVYGFVSAVLGIGGIIGGIWVSVGRGFKSNRRMIYLPAAFSFLFGDILMGIGRNVYIWSLAGLAASMPMPFIMAGQRVMLYERVPKDMQGRVFSARNAIQFSTIPIGILLGGILADRVFEPFMASDSPAAKILGTVVGSGRGSGMAVMFLCSGILGFWASLFGYRNKEIRKLEQM</sequence>
<dbReference type="Pfam" id="PF05977">
    <property type="entry name" value="MFS_3"/>
    <property type="match status" value="1"/>
</dbReference>
<evidence type="ECO:0000256" key="1">
    <source>
        <dbReference type="ARBA" id="ARBA00004651"/>
    </source>
</evidence>
<keyword evidence="3" id="KW-1003">Cell membrane</keyword>
<evidence type="ECO:0000256" key="4">
    <source>
        <dbReference type="ARBA" id="ARBA00022692"/>
    </source>
</evidence>
<feature type="transmembrane region" description="Helical" evidence="7">
    <location>
        <begin position="210"/>
        <end position="234"/>
    </location>
</feature>
<keyword evidence="6 7" id="KW-0472">Membrane</keyword>
<protein>
    <submittedName>
        <fullName evidence="8">Predicted arabinose efflux permease, MFS family</fullName>
    </submittedName>
</protein>
<proteinExistence type="predicted"/>
<dbReference type="Gene3D" id="1.20.1250.20">
    <property type="entry name" value="MFS general substrate transporter like domains"/>
    <property type="match status" value="1"/>
</dbReference>
<evidence type="ECO:0000256" key="2">
    <source>
        <dbReference type="ARBA" id="ARBA00022448"/>
    </source>
</evidence>
<feature type="transmembrane region" description="Helical" evidence="7">
    <location>
        <begin position="287"/>
        <end position="305"/>
    </location>
</feature>
<evidence type="ECO:0000313" key="9">
    <source>
        <dbReference type="Proteomes" id="UP000184386"/>
    </source>
</evidence>
<comment type="subcellular location">
    <subcellularLocation>
        <location evidence="1">Cell membrane</location>
        <topology evidence="1">Multi-pass membrane protein</topology>
    </subcellularLocation>
</comment>
<dbReference type="InterPro" id="IPR036259">
    <property type="entry name" value="MFS_trans_sf"/>
</dbReference>
<dbReference type="PANTHER" id="PTHR23513:SF11">
    <property type="entry name" value="STAPHYLOFERRIN A TRANSPORTER"/>
    <property type="match status" value="1"/>
</dbReference>
<keyword evidence="2" id="KW-0813">Transport</keyword>
<evidence type="ECO:0000313" key="8">
    <source>
        <dbReference type="EMBL" id="SHL18622.1"/>
    </source>
</evidence>
<dbReference type="SUPFAM" id="SSF103473">
    <property type="entry name" value="MFS general substrate transporter"/>
    <property type="match status" value="1"/>
</dbReference>